<dbReference type="Pfam" id="PF07886">
    <property type="entry name" value="BA14K"/>
    <property type="match status" value="1"/>
</dbReference>
<name>A0AAE3U2R3_9HYPH</name>
<comment type="caution">
    <text evidence="8">The sequence shown here is derived from an EMBL/GenBank/DDBJ whole genome shotgun (WGS) entry which is preliminary data.</text>
</comment>
<evidence type="ECO:0000256" key="6">
    <source>
        <dbReference type="ARBA" id="ARBA00025321"/>
    </source>
</evidence>
<feature type="signal peptide" evidence="7">
    <location>
        <begin position="1"/>
        <end position="23"/>
    </location>
</feature>
<evidence type="ECO:0000256" key="1">
    <source>
        <dbReference type="ARBA" id="ARBA00004167"/>
    </source>
</evidence>
<comment type="function">
    <text evidence="6">Has immunoglobulin-binding and hemagglutination properties, and can bind to mannose. Essential for virulence. May be involved in LPS biosynthesis or polysaccharide transport.</text>
</comment>
<evidence type="ECO:0000256" key="3">
    <source>
        <dbReference type="ARBA" id="ARBA00020552"/>
    </source>
</evidence>
<proteinExistence type="inferred from homology"/>
<comment type="similarity">
    <text evidence="2">Belongs to the BA14k family.</text>
</comment>
<dbReference type="GO" id="GO:0030246">
    <property type="term" value="F:carbohydrate binding"/>
    <property type="evidence" value="ECO:0007669"/>
    <property type="project" value="UniProtKB-KW"/>
</dbReference>
<sequence length="163" mass="18925">MKRFFVIALSLATAISGVAPAQAFPTAGTPRIESSDARLVQYRQPHHPKLRERQFERRPYWKHNRYTSNRYSNKWRGHSHDRNRYHRRYYRDDDNDIGLLFGGLAAGALIGGMLAQPRYYGAPAYAGNAHTSWCYSHYRSYRASDNTFQPYSGGRRQCNSPYD</sequence>
<keyword evidence="5" id="KW-0430">Lectin</keyword>
<keyword evidence="7" id="KW-0732">Signal</keyword>
<dbReference type="InterPro" id="IPR012413">
    <property type="entry name" value="BA14K"/>
</dbReference>
<keyword evidence="4" id="KW-0472">Membrane</keyword>
<feature type="chain" id="PRO_5042263553" description="Lectin-like protein BA14k" evidence="7">
    <location>
        <begin position="24"/>
        <end position="163"/>
    </location>
</feature>
<reference evidence="8" key="1">
    <citation type="submission" date="2022-03" db="EMBL/GenBank/DDBJ databases">
        <title>Fererhizobium litorale gen. nov., sp. nov., isolated from sandy sediments of the Sea of Japan seashore.</title>
        <authorList>
            <person name="Romanenko L."/>
            <person name="Kurilenko V."/>
            <person name="Otstavnykh N."/>
            <person name="Svetashev V."/>
            <person name="Tekutyeva L."/>
            <person name="Isaeva M."/>
            <person name="Mikhailov V."/>
        </authorList>
    </citation>
    <scope>NUCLEOTIDE SEQUENCE</scope>
    <source>
        <strain evidence="8">KMM 9576</strain>
    </source>
</reference>
<comment type="subcellular location">
    <subcellularLocation>
        <location evidence="1">Membrane</location>
        <topology evidence="1">Single-pass membrane protein</topology>
    </subcellularLocation>
</comment>
<evidence type="ECO:0000256" key="2">
    <source>
        <dbReference type="ARBA" id="ARBA00010270"/>
    </source>
</evidence>
<keyword evidence="9" id="KW-1185">Reference proteome</keyword>
<evidence type="ECO:0000313" key="8">
    <source>
        <dbReference type="EMBL" id="MDI7921613.1"/>
    </source>
</evidence>
<dbReference type="AlphaFoldDB" id="A0AAE3U2R3"/>
<accession>A0AAE3U2R3</accession>
<keyword evidence="4" id="KW-1003">Cell membrane</keyword>
<evidence type="ECO:0000256" key="7">
    <source>
        <dbReference type="SAM" id="SignalP"/>
    </source>
</evidence>
<dbReference type="GO" id="GO:0016020">
    <property type="term" value="C:membrane"/>
    <property type="evidence" value="ECO:0007669"/>
    <property type="project" value="UniProtKB-SubCell"/>
</dbReference>
<protein>
    <recommendedName>
        <fullName evidence="3">Lectin-like protein BA14k</fullName>
    </recommendedName>
</protein>
<organism evidence="8 9">
    <name type="scientific">Ferirhizobium litorale</name>
    <dbReference type="NCBI Taxonomy" id="2927786"/>
    <lineage>
        <taxon>Bacteria</taxon>
        <taxon>Pseudomonadati</taxon>
        <taxon>Pseudomonadota</taxon>
        <taxon>Alphaproteobacteria</taxon>
        <taxon>Hyphomicrobiales</taxon>
        <taxon>Rhizobiaceae</taxon>
        <taxon>Ferirhizobium</taxon>
    </lineage>
</organism>
<dbReference type="RefSeq" id="WP_311785773.1">
    <property type="nucleotide sequence ID" value="NZ_JALDYY010000002.1"/>
</dbReference>
<dbReference type="Proteomes" id="UP001161580">
    <property type="component" value="Unassembled WGS sequence"/>
</dbReference>
<gene>
    <name evidence="8" type="ORF">MRS75_05885</name>
</gene>
<evidence type="ECO:0000313" key="9">
    <source>
        <dbReference type="Proteomes" id="UP001161580"/>
    </source>
</evidence>
<dbReference type="EMBL" id="JALDYZ010000002">
    <property type="protein sequence ID" value="MDI7921613.1"/>
    <property type="molecule type" value="Genomic_DNA"/>
</dbReference>
<evidence type="ECO:0000256" key="4">
    <source>
        <dbReference type="ARBA" id="ARBA00022475"/>
    </source>
</evidence>
<evidence type="ECO:0000256" key="5">
    <source>
        <dbReference type="ARBA" id="ARBA00022734"/>
    </source>
</evidence>